<dbReference type="AlphaFoldDB" id="A0A1G8WP58"/>
<proteinExistence type="inferred from homology"/>
<dbReference type="InterPro" id="IPR008979">
    <property type="entry name" value="Galactose-bd-like_sf"/>
</dbReference>
<dbReference type="OrthoDB" id="442188at2"/>
<dbReference type="Proteomes" id="UP000199527">
    <property type="component" value="Unassembled WGS sequence"/>
</dbReference>
<dbReference type="PANTHER" id="PTHR13194:SF19">
    <property type="entry name" value="NAD(P)-BINDING ROSSMANN-FOLD SUPERFAMILY PROTEIN"/>
    <property type="match status" value="1"/>
</dbReference>
<evidence type="ECO:0000313" key="4">
    <source>
        <dbReference type="Proteomes" id="UP000199527"/>
    </source>
</evidence>
<organism evidence="3 4">
    <name type="scientific">Ferrimonas sediminum</name>
    <dbReference type="NCBI Taxonomy" id="718193"/>
    <lineage>
        <taxon>Bacteria</taxon>
        <taxon>Pseudomonadati</taxon>
        <taxon>Pseudomonadota</taxon>
        <taxon>Gammaproteobacteria</taxon>
        <taxon>Alteromonadales</taxon>
        <taxon>Ferrimonadaceae</taxon>
        <taxon>Ferrimonas</taxon>
    </lineage>
</organism>
<dbReference type="EMBL" id="FNEM01000013">
    <property type="protein sequence ID" value="SDJ79405.1"/>
    <property type="molecule type" value="Genomic_DNA"/>
</dbReference>
<dbReference type="PANTHER" id="PTHR13194">
    <property type="entry name" value="COMPLEX I INTERMEDIATE-ASSOCIATED PROTEIN 30"/>
    <property type="match status" value="1"/>
</dbReference>
<sequence length="195" mass="21840">MVKYSQNKAARSVPLWNERQPWRSLNDAVMGGQSDSTLKCVGGQLWFKGCISVAGGGGFASVRRAMRLPAQAKQLCLRVFGDGRSYQLRLKMDRQRDGVIYIAQWTPPAGYWSQVQFVEASFEPRFRGRRLSGQAPLQFEQVQQLGLLTGERQPGCFCLRLDSILSVHSNVFSGSDVLDPDPEVLFNQSNIKLLN</sequence>
<evidence type="ECO:0000313" key="3">
    <source>
        <dbReference type="EMBL" id="SDJ79405.1"/>
    </source>
</evidence>
<dbReference type="SUPFAM" id="SSF49785">
    <property type="entry name" value="Galactose-binding domain-like"/>
    <property type="match status" value="1"/>
</dbReference>
<comment type="similarity">
    <text evidence="1">Belongs to the CIA30 family.</text>
</comment>
<feature type="domain" description="NADH:ubiquinone oxidoreductase intermediate-associated protein 30" evidence="2">
    <location>
        <begin position="20"/>
        <end position="160"/>
    </location>
</feature>
<keyword evidence="4" id="KW-1185">Reference proteome</keyword>
<dbReference type="InterPro" id="IPR039131">
    <property type="entry name" value="NDUFAF1"/>
</dbReference>
<dbReference type="RefSeq" id="WP_090366644.1">
    <property type="nucleotide sequence ID" value="NZ_FNEM01000013.1"/>
</dbReference>
<name>A0A1G8WP58_9GAMM</name>
<dbReference type="InterPro" id="IPR013857">
    <property type="entry name" value="NADH-UbQ_OxRdtase-assoc_prot30"/>
</dbReference>
<protein>
    <submittedName>
        <fullName evidence="3">Complex I intermediate-associated protein 30 (CIA30)</fullName>
    </submittedName>
</protein>
<reference evidence="4" key="1">
    <citation type="submission" date="2016-10" db="EMBL/GenBank/DDBJ databases">
        <authorList>
            <person name="Varghese N."/>
            <person name="Submissions S."/>
        </authorList>
    </citation>
    <scope>NUCLEOTIDE SEQUENCE [LARGE SCALE GENOMIC DNA]</scope>
    <source>
        <strain evidence="4">DSM 23317</strain>
    </source>
</reference>
<gene>
    <name evidence="3" type="ORF">SAMN04488540_113110</name>
</gene>
<evidence type="ECO:0000259" key="2">
    <source>
        <dbReference type="Pfam" id="PF08547"/>
    </source>
</evidence>
<dbReference type="Pfam" id="PF08547">
    <property type="entry name" value="CIA30"/>
    <property type="match status" value="1"/>
</dbReference>
<evidence type="ECO:0000256" key="1">
    <source>
        <dbReference type="ARBA" id="ARBA00007884"/>
    </source>
</evidence>
<accession>A0A1G8WP58</accession>